<comment type="caution">
    <text evidence="3">The sequence shown here is derived from an EMBL/GenBank/DDBJ whole genome shotgun (WGS) entry which is preliminary data.</text>
</comment>
<dbReference type="InterPro" id="IPR014408">
    <property type="entry name" value="dGMP_Pdiesterase_EAL/HD-GYP"/>
</dbReference>
<dbReference type="InterPro" id="IPR001633">
    <property type="entry name" value="EAL_dom"/>
</dbReference>
<evidence type="ECO:0000259" key="1">
    <source>
        <dbReference type="PROSITE" id="PS50883"/>
    </source>
</evidence>
<gene>
    <name evidence="3" type="ORF">FYJ33_00595</name>
</gene>
<evidence type="ECO:0000313" key="3">
    <source>
        <dbReference type="EMBL" id="MSR89944.1"/>
    </source>
</evidence>
<evidence type="ECO:0000313" key="4">
    <source>
        <dbReference type="Proteomes" id="UP000460287"/>
    </source>
</evidence>
<name>A0A7X2MVQ8_9CLOT</name>
<dbReference type="SUPFAM" id="SSF109604">
    <property type="entry name" value="HD-domain/PDEase-like"/>
    <property type="match status" value="1"/>
</dbReference>
<dbReference type="PIRSF" id="PIRSF003180">
    <property type="entry name" value="DiGMPpdiest_YuxH"/>
    <property type="match status" value="1"/>
</dbReference>
<keyword evidence="4" id="KW-1185">Reference proteome</keyword>
<dbReference type="PROSITE" id="PS50883">
    <property type="entry name" value="EAL"/>
    <property type="match status" value="1"/>
</dbReference>
<evidence type="ECO:0000259" key="2">
    <source>
        <dbReference type="PROSITE" id="PS51833"/>
    </source>
</evidence>
<reference evidence="3 4" key="1">
    <citation type="submission" date="2019-08" db="EMBL/GenBank/DDBJ databases">
        <title>In-depth cultivation of the pig gut microbiome towards novel bacterial diversity and tailored functional studies.</title>
        <authorList>
            <person name="Wylensek D."/>
            <person name="Hitch T.C.A."/>
            <person name="Clavel T."/>
        </authorList>
    </citation>
    <scope>NUCLEOTIDE SEQUENCE [LARGE SCALE GENOMIC DNA]</scope>
    <source>
        <strain evidence="3 4">WCA-383-APC-5B</strain>
    </source>
</reference>
<dbReference type="Pfam" id="PF08668">
    <property type="entry name" value="HDOD"/>
    <property type="match status" value="1"/>
</dbReference>
<dbReference type="PANTHER" id="PTHR33525:SF4">
    <property type="entry name" value="CYCLIC DI-GMP PHOSPHODIESTERASE CDGJ"/>
    <property type="match status" value="1"/>
</dbReference>
<dbReference type="Gene3D" id="3.20.20.450">
    <property type="entry name" value="EAL domain"/>
    <property type="match status" value="1"/>
</dbReference>
<feature type="domain" description="EAL" evidence="1">
    <location>
        <begin position="1"/>
        <end position="203"/>
    </location>
</feature>
<dbReference type="PANTHER" id="PTHR33525">
    <property type="match status" value="1"/>
</dbReference>
<dbReference type="InterPro" id="IPR035919">
    <property type="entry name" value="EAL_sf"/>
</dbReference>
<dbReference type="PROSITE" id="PS51833">
    <property type="entry name" value="HDOD"/>
    <property type="match status" value="1"/>
</dbReference>
<dbReference type="Gene3D" id="1.10.3210.10">
    <property type="entry name" value="Hypothetical protein af1432"/>
    <property type="match status" value="1"/>
</dbReference>
<dbReference type="AlphaFoldDB" id="A0A7X2MVQ8"/>
<dbReference type="SUPFAM" id="SSF141868">
    <property type="entry name" value="EAL domain-like"/>
    <property type="match status" value="1"/>
</dbReference>
<dbReference type="Pfam" id="PF00563">
    <property type="entry name" value="EAL"/>
    <property type="match status" value="1"/>
</dbReference>
<dbReference type="EMBL" id="VULX01000001">
    <property type="protein sequence ID" value="MSR89944.1"/>
    <property type="molecule type" value="Genomic_DNA"/>
</dbReference>
<dbReference type="InterPro" id="IPR013976">
    <property type="entry name" value="HDOD"/>
</dbReference>
<feature type="domain" description="HDOD" evidence="2">
    <location>
        <begin position="197"/>
        <end position="384"/>
    </location>
</feature>
<dbReference type="Proteomes" id="UP000460287">
    <property type="component" value="Unassembled WGS sequence"/>
</dbReference>
<proteinExistence type="predicted"/>
<organism evidence="3 4">
    <name type="scientific">Inconstantimicrobium porci</name>
    <dbReference type="NCBI Taxonomy" id="2652291"/>
    <lineage>
        <taxon>Bacteria</taxon>
        <taxon>Bacillati</taxon>
        <taxon>Bacillota</taxon>
        <taxon>Clostridia</taxon>
        <taxon>Eubacteriales</taxon>
        <taxon>Clostridiaceae</taxon>
        <taxon>Inconstantimicrobium</taxon>
    </lineage>
</organism>
<dbReference type="InterPro" id="IPR052340">
    <property type="entry name" value="RNase_Y/CdgJ"/>
</dbReference>
<dbReference type="RefSeq" id="WP_154529827.1">
    <property type="nucleotide sequence ID" value="NZ_VULX01000001.1"/>
</dbReference>
<sequence length="406" mass="47300">MDIFIGRQPIFDRNLKVVGYELLYRNGNVSSYNCDDGDRATENLLYNVSSMGLRLLCCNKSAFINFTQKTLVNKLPRLLDKDYLIVEILEDVDLNESVIESCKMMRKEGYRFAVDDYVYERDIMPIIDYIDIIKVDFLQNDYLNRKRIIDKYKKKHKKILAEKIETRDDLKQALELGYDYFQGYFFCRPDTLKGHDVYLNEVKIIELFSELYKEEVNFDRIEKLIRYDAGMVYKLLKYVNSSYFGFAQEISSVRQAISLLGKEEMKKWVTFVGLGGDGKGSEDDERAKLGMIRGKFCENLCASIEPSQMESAFLVGIFSTIDVLLGVEMKDVIHDLPLEKDIKEALLGTNNFLGTILNVVLQYEKMQDYTSEYNKLITYNSSITEKTEEDIAEMFLKSLQWTQNIF</sequence>
<protein>
    <submittedName>
        <fullName evidence="3">HDOD domain-containing protein</fullName>
    </submittedName>
</protein>
<accession>A0A7X2MVQ8</accession>